<dbReference type="EMBL" id="OW152820">
    <property type="protein sequence ID" value="CAH2074993.1"/>
    <property type="molecule type" value="Genomic_DNA"/>
</dbReference>
<gene>
    <name evidence="1" type="ORF">IPOD504_LOCUS16404</name>
</gene>
<evidence type="ECO:0000313" key="1">
    <source>
        <dbReference type="EMBL" id="CAH2074993.1"/>
    </source>
</evidence>
<organism evidence="1 2">
    <name type="scientific">Iphiclides podalirius</name>
    <name type="common">scarce swallowtail</name>
    <dbReference type="NCBI Taxonomy" id="110791"/>
    <lineage>
        <taxon>Eukaryota</taxon>
        <taxon>Metazoa</taxon>
        <taxon>Ecdysozoa</taxon>
        <taxon>Arthropoda</taxon>
        <taxon>Hexapoda</taxon>
        <taxon>Insecta</taxon>
        <taxon>Pterygota</taxon>
        <taxon>Neoptera</taxon>
        <taxon>Endopterygota</taxon>
        <taxon>Lepidoptera</taxon>
        <taxon>Glossata</taxon>
        <taxon>Ditrysia</taxon>
        <taxon>Papilionoidea</taxon>
        <taxon>Papilionidae</taxon>
        <taxon>Papilioninae</taxon>
        <taxon>Iphiclides</taxon>
    </lineage>
</organism>
<accession>A0ABN8J7B4</accession>
<sequence>MGGDIDTLPMWPPVLRGRYTRVHRLSVEKLPETPLRAARPVHLDHAHQAQIARVTVTASQIFVTSAHTNGL</sequence>
<proteinExistence type="predicted"/>
<feature type="non-terminal residue" evidence="1">
    <location>
        <position position="1"/>
    </location>
</feature>
<protein>
    <submittedName>
        <fullName evidence="1">Uncharacterized protein</fullName>
    </submittedName>
</protein>
<dbReference type="Proteomes" id="UP000837857">
    <property type="component" value="Chromosome 8"/>
</dbReference>
<keyword evidence="2" id="KW-1185">Reference proteome</keyword>
<evidence type="ECO:0000313" key="2">
    <source>
        <dbReference type="Proteomes" id="UP000837857"/>
    </source>
</evidence>
<reference evidence="1" key="1">
    <citation type="submission" date="2022-03" db="EMBL/GenBank/DDBJ databases">
        <authorList>
            <person name="Martin H S."/>
        </authorList>
    </citation>
    <scope>NUCLEOTIDE SEQUENCE</scope>
</reference>
<name>A0ABN8J7B4_9NEOP</name>